<organism evidence="2 3">
    <name type="scientific">Trichomonascus ciferrii</name>
    <dbReference type="NCBI Taxonomy" id="44093"/>
    <lineage>
        <taxon>Eukaryota</taxon>
        <taxon>Fungi</taxon>
        <taxon>Dikarya</taxon>
        <taxon>Ascomycota</taxon>
        <taxon>Saccharomycotina</taxon>
        <taxon>Dipodascomycetes</taxon>
        <taxon>Dipodascales</taxon>
        <taxon>Trichomonascaceae</taxon>
        <taxon>Trichomonascus</taxon>
        <taxon>Trichomonascus ciferrii complex</taxon>
    </lineage>
</organism>
<reference evidence="2" key="1">
    <citation type="journal article" date="2019" name="G3 (Bethesda)">
        <title>Genome Assemblies of Two Rare Opportunistic Yeast Pathogens: Diutina rugosa (syn. Candida rugosa) and Trichomonascus ciferrii (syn. Candida ciferrii).</title>
        <authorList>
            <person name="Mixao V."/>
            <person name="Saus E."/>
            <person name="Hansen A.P."/>
            <person name="Lass-Florl C."/>
            <person name="Gabaldon T."/>
        </authorList>
    </citation>
    <scope>NUCLEOTIDE SEQUENCE</scope>
    <source>
        <strain evidence="2">CBS 4856</strain>
    </source>
</reference>
<feature type="compositionally biased region" description="Polar residues" evidence="1">
    <location>
        <begin position="150"/>
        <end position="160"/>
    </location>
</feature>
<feature type="compositionally biased region" description="Polar residues" evidence="1">
    <location>
        <begin position="119"/>
        <end position="130"/>
    </location>
</feature>
<accession>A0A642V5H6</accession>
<gene>
    <name evidence="2" type="ORF">TRICI_002831</name>
</gene>
<dbReference type="OrthoDB" id="4307211at2759"/>
<proteinExistence type="predicted"/>
<comment type="caution">
    <text evidence="2">The sequence shown here is derived from an EMBL/GenBank/DDBJ whole genome shotgun (WGS) entry which is preliminary data.</text>
</comment>
<evidence type="ECO:0000313" key="3">
    <source>
        <dbReference type="Proteomes" id="UP000761534"/>
    </source>
</evidence>
<protein>
    <submittedName>
        <fullName evidence="2">Uncharacterized protein</fullName>
    </submittedName>
</protein>
<evidence type="ECO:0000256" key="1">
    <source>
        <dbReference type="SAM" id="MobiDB-lite"/>
    </source>
</evidence>
<evidence type="ECO:0000313" key="2">
    <source>
        <dbReference type="EMBL" id="KAA8914797.1"/>
    </source>
</evidence>
<name>A0A642V5H6_9ASCO</name>
<dbReference type="AlphaFoldDB" id="A0A642V5H6"/>
<feature type="region of interest" description="Disordered" evidence="1">
    <location>
        <begin position="111"/>
        <end position="160"/>
    </location>
</feature>
<dbReference type="Proteomes" id="UP000761534">
    <property type="component" value="Unassembled WGS sequence"/>
</dbReference>
<dbReference type="VEuPathDB" id="FungiDB:TRICI_002831"/>
<dbReference type="EMBL" id="SWFS01000192">
    <property type="protein sequence ID" value="KAA8914797.1"/>
    <property type="molecule type" value="Genomic_DNA"/>
</dbReference>
<keyword evidence="3" id="KW-1185">Reference proteome</keyword>
<sequence>MFDVMKSWPRYVTSNLVQFRRGHALVGGWFKERGIQRDEGYNCDCGELETIQHIIQQCPKRQKKLKKVPRISELSVLLNTKEDFQALVEFITTGRKHDTAKLEVRQINQSNSRKLEATQAKSQQADSSESGPDLVANAEMIGGSKETNKCKSTWNGKNNQ</sequence>